<evidence type="ECO:0000313" key="1">
    <source>
        <dbReference type="EMBL" id="CAK0788228.1"/>
    </source>
</evidence>
<organism evidence="1 2">
    <name type="scientific">Prorocentrum cordatum</name>
    <dbReference type="NCBI Taxonomy" id="2364126"/>
    <lineage>
        <taxon>Eukaryota</taxon>
        <taxon>Sar</taxon>
        <taxon>Alveolata</taxon>
        <taxon>Dinophyceae</taxon>
        <taxon>Prorocentrales</taxon>
        <taxon>Prorocentraceae</taxon>
        <taxon>Prorocentrum</taxon>
    </lineage>
</organism>
<reference evidence="1" key="1">
    <citation type="submission" date="2023-10" db="EMBL/GenBank/DDBJ databases">
        <authorList>
            <person name="Chen Y."/>
            <person name="Shah S."/>
            <person name="Dougan E. K."/>
            <person name="Thang M."/>
            <person name="Chan C."/>
        </authorList>
    </citation>
    <scope>NUCLEOTIDE SEQUENCE [LARGE SCALE GENOMIC DNA]</scope>
</reference>
<dbReference type="Proteomes" id="UP001189429">
    <property type="component" value="Unassembled WGS sequence"/>
</dbReference>
<sequence length="113" mass="11319">MLSSSCALSKALWGAVLRRAGGPRPCSGARVGETVAVCAAAGPRAGPQQQPGYGLPPAAVAAVRVEQRFEPLREPAAAAARAALVRRVWGGPPGSAASSAAWRAVAPAPALWA</sequence>
<evidence type="ECO:0000313" key="2">
    <source>
        <dbReference type="Proteomes" id="UP001189429"/>
    </source>
</evidence>
<accession>A0ABN9P6R9</accession>
<comment type="caution">
    <text evidence="1">The sequence shown here is derived from an EMBL/GenBank/DDBJ whole genome shotgun (WGS) entry which is preliminary data.</text>
</comment>
<name>A0ABN9P6R9_9DINO</name>
<proteinExistence type="predicted"/>
<dbReference type="EMBL" id="CAUYUJ010000010">
    <property type="protein sequence ID" value="CAK0788228.1"/>
    <property type="molecule type" value="Genomic_DNA"/>
</dbReference>
<protein>
    <submittedName>
        <fullName evidence="1">Uncharacterized protein</fullName>
    </submittedName>
</protein>
<gene>
    <name evidence="1" type="ORF">PCOR1329_LOCUS167</name>
</gene>
<keyword evidence="2" id="KW-1185">Reference proteome</keyword>